<protein>
    <submittedName>
        <fullName evidence="1">Uncharacterized protein</fullName>
    </submittedName>
</protein>
<proteinExistence type="predicted"/>
<reference evidence="2" key="1">
    <citation type="submission" date="2016-10" db="EMBL/GenBank/DDBJ databases">
        <authorList>
            <person name="Varghese N."/>
            <person name="Submissions S."/>
        </authorList>
    </citation>
    <scope>NUCLEOTIDE SEQUENCE [LARGE SCALE GENOMIC DNA]</scope>
    <source>
        <strain evidence="2">CGMCC 1.8946</strain>
    </source>
</reference>
<sequence length="40" mass="4055">MGKERENAAKTNGVSSSFLCPLGEFIGGGSVDIPSAVTVK</sequence>
<gene>
    <name evidence="1" type="ORF">SAMN04487970_101490</name>
</gene>
<evidence type="ECO:0000313" key="1">
    <source>
        <dbReference type="EMBL" id="SCW54740.1"/>
    </source>
</evidence>
<dbReference type="STRING" id="624147.SAMN04487970_101490"/>
<organism evidence="1 2">
    <name type="scientific">Paenibacillus tianmuensis</name>
    <dbReference type="NCBI Taxonomy" id="624147"/>
    <lineage>
        <taxon>Bacteria</taxon>
        <taxon>Bacillati</taxon>
        <taxon>Bacillota</taxon>
        <taxon>Bacilli</taxon>
        <taxon>Bacillales</taxon>
        <taxon>Paenibacillaceae</taxon>
        <taxon>Paenibacillus</taxon>
    </lineage>
</organism>
<accession>A0A1G4RDD6</accession>
<dbReference type="Proteomes" id="UP000198601">
    <property type="component" value="Unassembled WGS sequence"/>
</dbReference>
<dbReference type="EMBL" id="FMTT01000014">
    <property type="protein sequence ID" value="SCW54740.1"/>
    <property type="molecule type" value="Genomic_DNA"/>
</dbReference>
<keyword evidence="2" id="KW-1185">Reference proteome</keyword>
<name>A0A1G4RDD6_9BACL</name>
<evidence type="ECO:0000313" key="2">
    <source>
        <dbReference type="Proteomes" id="UP000198601"/>
    </source>
</evidence>
<dbReference type="AlphaFoldDB" id="A0A1G4RDD6"/>